<evidence type="ECO:0000313" key="2">
    <source>
        <dbReference type="Proteomes" id="UP000276834"/>
    </source>
</evidence>
<organism evidence="1 2">
    <name type="scientific">Chloebia gouldiae</name>
    <name type="common">Gouldian finch</name>
    <name type="synonym">Erythrura gouldiae</name>
    <dbReference type="NCBI Taxonomy" id="44316"/>
    <lineage>
        <taxon>Eukaryota</taxon>
        <taxon>Metazoa</taxon>
        <taxon>Chordata</taxon>
        <taxon>Craniata</taxon>
        <taxon>Vertebrata</taxon>
        <taxon>Euteleostomi</taxon>
        <taxon>Archelosauria</taxon>
        <taxon>Archosauria</taxon>
        <taxon>Dinosauria</taxon>
        <taxon>Saurischia</taxon>
        <taxon>Theropoda</taxon>
        <taxon>Coelurosauria</taxon>
        <taxon>Aves</taxon>
        <taxon>Neognathae</taxon>
        <taxon>Neoaves</taxon>
        <taxon>Telluraves</taxon>
        <taxon>Australaves</taxon>
        <taxon>Passeriformes</taxon>
        <taxon>Passeroidea</taxon>
        <taxon>Passeridae</taxon>
        <taxon>Chloebia</taxon>
    </lineage>
</organism>
<dbReference type="EMBL" id="QUSF01000047">
    <property type="protein sequence ID" value="RLV98024.1"/>
    <property type="molecule type" value="Genomic_DNA"/>
</dbReference>
<reference evidence="1 2" key="1">
    <citation type="journal article" date="2018" name="Proc. R. Soc. B">
        <title>A non-coding region near Follistatin controls head colour polymorphism in the Gouldian finch.</title>
        <authorList>
            <person name="Toomey M.B."/>
            <person name="Marques C.I."/>
            <person name="Andrade P."/>
            <person name="Araujo P.M."/>
            <person name="Sabatino S."/>
            <person name="Gazda M.A."/>
            <person name="Afonso S."/>
            <person name="Lopes R.J."/>
            <person name="Corbo J.C."/>
            <person name="Carneiro M."/>
        </authorList>
    </citation>
    <scope>NUCLEOTIDE SEQUENCE [LARGE SCALE GENOMIC DNA]</scope>
    <source>
        <strain evidence="1">Red01</strain>
        <tissue evidence="1">Muscle</tissue>
    </source>
</reference>
<sequence>MAFTPLATPPCSLSLPDTPGDGAHKVSAAALICFKHQLPAAPPRGSVILCSLAIAYHIGYDHSLQQRQMQQHNIPCSVLLPRPLLPPHHPPLRKTLAHLDWKSPKIPGKRRPMVTCWEMPSGVQVGPTLCMTQMFQMSMTVITEEPVAQNSSRPSRELPATLPSGARLDLASARLGARRALVRVCCHQKSSDAQNEPYITFSVGHLRKGALTLCSDFSMGPWVPRSVINFRVDFPTLPAMEDHCHTIGNVITTHNESLILPDFPFRKRFSHHTPAP</sequence>
<proteinExistence type="predicted"/>
<name>A0A3L8S7V8_CHLGU</name>
<accession>A0A3L8S7V8</accession>
<gene>
    <name evidence="1" type="ORF">DV515_00011190</name>
</gene>
<comment type="caution">
    <text evidence="1">The sequence shown here is derived from an EMBL/GenBank/DDBJ whole genome shotgun (WGS) entry which is preliminary data.</text>
</comment>
<evidence type="ECO:0000313" key="1">
    <source>
        <dbReference type="EMBL" id="RLV98024.1"/>
    </source>
</evidence>
<keyword evidence="2" id="KW-1185">Reference proteome</keyword>
<dbReference type="AlphaFoldDB" id="A0A3L8S7V8"/>
<dbReference type="Proteomes" id="UP000276834">
    <property type="component" value="Unassembled WGS sequence"/>
</dbReference>
<protein>
    <submittedName>
        <fullName evidence="1">Uncharacterized protein</fullName>
    </submittedName>
</protein>